<organism evidence="2">
    <name type="scientific">marine sediment metagenome</name>
    <dbReference type="NCBI Taxonomy" id="412755"/>
    <lineage>
        <taxon>unclassified sequences</taxon>
        <taxon>metagenomes</taxon>
        <taxon>ecological metagenomes</taxon>
    </lineage>
</organism>
<dbReference type="AlphaFoldDB" id="X0V4H0"/>
<gene>
    <name evidence="2" type="ORF">S01H1_21527</name>
</gene>
<comment type="caution">
    <text evidence="2">The sequence shown here is derived from an EMBL/GenBank/DDBJ whole genome shotgun (WGS) entry which is preliminary data.</text>
</comment>
<name>X0V4H0_9ZZZZ</name>
<evidence type="ECO:0000256" key="1">
    <source>
        <dbReference type="SAM" id="MobiDB-lite"/>
    </source>
</evidence>
<proteinExistence type="predicted"/>
<reference evidence="2" key="1">
    <citation type="journal article" date="2014" name="Front. Microbiol.">
        <title>High frequency of phylogenetically diverse reductive dehalogenase-homologous genes in deep subseafloor sedimentary metagenomes.</title>
        <authorList>
            <person name="Kawai M."/>
            <person name="Futagami T."/>
            <person name="Toyoda A."/>
            <person name="Takaki Y."/>
            <person name="Nishi S."/>
            <person name="Hori S."/>
            <person name="Arai W."/>
            <person name="Tsubouchi T."/>
            <person name="Morono Y."/>
            <person name="Uchiyama I."/>
            <person name="Ito T."/>
            <person name="Fujiyama A."/>
            <person name="Inagaki F."/>
            <person name="Takami H."/>
        </authorList>
    </citation>
    <scope>NUCLEOTIDE SEQUENCE</scope>
    <source>
        <strain evidence="2">Expedition CK06-06</strain>
    </source>
</reference>
<feature type="compositionally biased region" description="Basic and acidic residues" evidence="1">
    <location>
        <begin position="143"/>
        <end position="154"/>
    </location>
</feature>
<evidence type="ECO:0000313" key="2">
    <source>
        <dbReference type="EMBL" id="GAF95530.1"/>
    </source>
</evidence>
<sequence length="183" mass="20974">MKEIKEQEHGKAPQEKYGIVYQLEKDFPNFFKIEKETFGNLGIIKEHEVLIPVMDEIVAFTRNEFFKICSTRKPPIPASRREIEVVTSALYKLAYLDLETVQTGLNPAEIFFDPTNPASPKLVSRMKSRFMGYSNARNIGKSSKPDKKDGKEDSPSTQYCEDVIGDLESHKTWCKKPHREGSK</sequence>
<dbReference type="EMBL" id="BARS01011952">
    <property type="protein sequence ID" value="GAF95530.1"/>
    <property type="molecule type" value="Genomic_DNA"/>
</dbReference>
<feature type="region of interest" description="Disordered" evidence="1">
    <location>
        <begin position="135"/>
        <end position="160"/>
    </location>
</feature>
<accession>X0V4H0</accession>
<protein>
    <submittedName>
        <fullName evidence="2">Uncharacterized protein</fullName>
    </submittedName>
</protein>